<dbReference type="Gene3D" id="1.10.287.130">
    <property type="match status" value="1"/>
</dbReference>
<evidence type="ECO:0000256" key="4">
    <source>
        <dbReference type="ARBA" id="ARBA00022679"/>
    </source>
</evidence>
<protein>
    <recommendedName>
        <fullName evidence="2">histidine kinase</fullName>
        <ecNumber evidence="2">2.7.13.3</ecNumber>
    </recommendedName>
</protein>
<dbReference type="PANTHER" id="PTHR43711">
    <property type="entry name" value="TWO-COMPONENT HISTIDINE KINASE"/>
    <property type="match status" value="1"/>
</dbReference>
<evidence type="ECO:0000313" key="9">
    <source>
        <dbReference type="EMBL" id="QHT21584.1"/>
    </source>
</evidence>
<dbReference type="Pfam" id="PF00512">
    <property type="entry name" value="HisKA"/>
    <property type="match status" value="1"/>
</dbReference>
<proteinExistence type="predicted"/>
<dbReference type="PROSITE" id="PS50110">
    <property type="entry name" value="RESPONSE_REGULATORY"/>
    <property type="match status" value="1"/>
</dbReference>
<dbReference type="SUPFAM" id="SSF55874">
    <property type="entry name" value="ATPase domain of HSP90 chaperone/DNA topoisomerase II/histidine kinase"/>
    <property type="match status" value="1"/>
</dbReference>
<dbReference type="CDD" id="cd00082">
    <property type="entry name" value="HisKA"/>
    <property type="match status" value="1"/>
</dbReference>
<dbReference type="Pfam" id="PF00072">
    <property type="entry name" value="Response_reg"/>
    <property type="match status" value="1"/>
</dbReference>
<dbReference type="Gene3D" id="3.30.565.10">
    <property type="entry name" value="Histidine kinase-like ATPase, C-terminal domain"/>
    <property type="match status" value="1"/>
</dbReference>
<keyword evidence="3" id="KW-0597">Phosphoprotein</keyword>
<accession>A0A6C0DXW1</accession>
<dbReference type="InterPro" id="IPR050736">
    <property type="entry name" value="Sensor_HK_Regulatory"/>
</dbReference>
<evidence type="ECO:0000259" key="8">
    <source>
        <dbReference type="PROSITE" id="PS50110"/>
    </source>
</evidence>
<dbReference type="SMART" id="SM00448">
    <property type="entry name" value="REC"/>
    <property type="match status" value="1"/>
</dbReference>
<keyword evidence="5" id="KW-0418">Kinase</keyword>
<dbReference type="SMART" id="SM00388">
    <property type="entry name" value="HisKA"/>
    <property type="match status" value="1"/>
</dbReference>
<evidence type="ECO:0000256" key="1">
    <source>
        <dbReference type="ARBA" id="ARBA00000085"/>
    </source>
</evidence>
<dbReference type="PRINTS" id="PR00344">
    <property type="entry name" value="BCTRLSENSOR"/>
</dbReference>
<evidence type="ECO:0000259" key="7">
    <source>
        <dbReference type="PROSITE" id="PS50109"/>
    </source>
</evidence>
<dbReference type="InterPro" id="IPR003661">
    <property type="entry name" value="HisK_dim/P_dom"/>
</dbReference>
<dbReference type="InterPro" id="IPR001789">
    <property type="entry name" value="Sig_transdc_resp-reg_receiver"/>
</dbReference>
<dbReference type="AlphaFoldDB" id="A0A6C0DXW1"/>
<comment type="catalytic activity">
    <reaction evidence="1">
        <text>ATP + protein L-histidine = ADP + protein N-phospho-L-histidine.</text>
        <dbReference type="EC" id="2.7.13.3"/>
    </reaction>
</comment>
<keyword evidence="6" id="KW-0902">Two-component regulatory system</keyword>
<dbReference type="InterPro" id="IPR004358">
    <property type="entry name" value="Sig_transdc_His_kin-like_C"/>
</dbReference>
<dbReference type="InterPro" id="IPR036097">
    <property type="entry name" value="HisK_dim/P_sf"/>
</dbReference>
<sequence length="506" mass="58253">MNILLIELFNRMYKAYLEGITPEIFFKQMTIELTNILDTNIELFIRTNDDFILITPEINNKIYILQLPIMFNNKMNGILKIYTQEKELINTTKEFRIMLGVLINNLNIKNNVSNNNARNFIAYVSHELRNPLQVINTGTYMCKKLFDDIENEILSDTTPKSDSDSMNNSISDLRNKNDTGMIKQILKKVNSACENMNVIIDDILDLTKIDNNELHLNLGCYELKEIIECIYEEFYIIAQKKGLEFEYFIDKSCPENINTDNTRLYQILSNLINNSIKYSKTGKIIFNINLDKDILIFSVIDNGRGIKEDELDKLFKAFGRTSESMNDIGSTGLGLCVSNKIAELLGGKITVSSEYNKGSTFSLYHPVSHSCNNTKNNMKIIYSKNKKGKILIVDDDKNITSLFKLLLNFMNYEKSYDLEVDTANTSDRTIDLTTRTTYNLIFMDIELGDCDGVFISKMIKEKHPNIIIIAITANIKLLNKEYNCFNDILIKPFNNEEINNVILKFL</sequence>
<feature type="domain" description="Histidine kinase" evidence="7">
    <location>
        <begin position="123"/>
        <end position="369"/>
    </location>
</feature>
<dbReference type="SMART" id="SM00387">
    <property type="entry name" value="HATPase_c"/>
    <property type="match status" value="1"/>
</dbReference>
<evidence type="ECO:0000256" key="3">
    <source>
        <dbReference type="ARBA" id="ARBA00022553"/>
    </source>
</evidence>
<dbReference type="GO" id="GO:0000155">
    <property type="term" value="F:phosphorelay sensor kinase activity"/>
    <property type="evidence" value="ECO:0007669"/>
    <property type="project" value="InterPro"/>
</dbReference>
<dbReference type="InterPro" id="IPR003594">
    <property type="entry name" value="HATPase_dom"/>
</dbReference>
<dbReference type="PANTHER" id="PTHR43711:SF26">
    <property type="entry name" value="SENSOR HISTIDINE KINASE RCSC"/>
    <property type="match status" value="1"/>
</dbReference>
<keyword evidence="4" id="KW-0808">Transferase</keyword>
<dbReference type="InterPro" id="IPR011006">
    <property type="entry name" value="CheY-like_superfamily"/>
</dbReference>
<evidence type="ECO:0000256" key="2">
    <source>
        <dbReference type="ARBA" id="ARBA00012438"/>
    </source>
</evidence>
<dbReference type="SUPFAM" id="SSF52172">
    <property type="entry name" value="CheY-like"/>
    <property type="match status" value="1"/>
</dbReference>
<evidence type="ECO:0000256" key="6">
    <source>
        <dbReference type="ARBA" id="ARBA00023012"/>
    </source>
</evidence>
<organism evidence="9">
    <name type="scientific">viral metagenome</name>
    <dbReference type="NCBI Taxonomy" id="1070528"/>
    <lineage>
        <taxon>unclassified sequences</taxon>
        <taxon>metagenomes</taxon>
        <taxon>organismal metagenomes</taxon>
    </lineage>
</organism>
<dbReference type="EMBL" id="MN739695">
    <property type="protein sequence ID" value="QHT21584.1"/>
    <property type="molecule type" value="Genomic_DNA"/>
</dbReference>
<dbReference type="InterPro" id="IPR005467">
    <property type="entry name" value="His_kinase_dom"/>
</dbReference>
<dbReference type="Gene3D" id="3.40.50.2300">
    <property type="match status" value="1"/>
</dbReference>
<name>A0A6C0DXW1_9ZZZZ</name>
<reference evidence="9" key="1">
    <citation type="journal article" date="2020" name="Nature">
        <title>Giant virus diversity and host interactions through global metagenomics.</title>
        <authorList>
            <person name="Schulz F."/>
            <person name="Roux S."/>
            <person name="Paez-Espino D."/>
            <person name="Jungbluth S."/>
            <person name="Walsh D.A."/>
            <person name="Denef V.J."/>
            <person name="McMahon K.D."/>
            <person name="Konstantinidis K.T."/>
            <person name="Eloe-Fadrosh E.A."/>
            <person name="Kyrpides N.C."/>
            <person name="Woyke T."/>
        </authorList>
    </citation>
    <scope>NUCLEOTIDE SEQUENCE</scope>
    <source>
        <strain evidence="9">GVMAG-M-3300023179-103</strain>
    </source>
</reference>
<dbReference type="EC" id="2.7.13.3" evidence="2"/>
<dbReference type="InterPro" id="IPR036890">
    <property type="entry name" value="HATPase_C_sf"/>
</dbReference>
<dbReference type="SUPFAM" id="SSF47384">
    <property type="entry name" value="Homodimeric domain of signal transducing histidine kinase"/>
    <property type="match status" value="1"/>
</dbReference>
<feature type="domain" description="Response regulatory" evidence="8">
    <location>
        <begin position="389"/>
        <end position="506"/>
    </location>
</feature>
<evidence type="ECO:0000256" key="5">
    <source>
        <dbReference type="ARBA" id="ARBA00022777"/>
    </source>
</evidence>
<dbReference type="Pfam" id="PF02518">
    <property type="entry name" value="HATPase_c"/>
    <property type="match status" value="1"/>
</dbReference>
<dbReference type="PROSITE" id="PS50109">
    <property type="entry name" value="HIS_KIN"/>
    <property type="match status" value="1"/>
</dbReference>